<keyword evidence="9" id="KW-1185">Reference proteome</keyword>
<organism evidence="8 9">
    <name type="scientific">Bradyrhizobium algeriense</name>
    <dbReference type="NCBI Taxonomy" id="634784"/>
    <lineage>
        <taxon>Bacteria</taxon>
        <taxon>Pseudomonadati</taxon>
        <taxon>Pseudomonadota</taxon>
        <taxon>Alphaproteobacteria</taxon>
        <taxon>Hyphomicrobiales</taxon>
        <taxon>Nitrobacteraceae</taxon>
        <taxon>Bradyrhizobium</taxon>
    </lineage>
</organism>
<keyword evidence="3" id="KW-0731">Sigma factor</keyword>
<evidence type="ECO:0000313" key="9">
    <source>
        <dbReference type="Proteomes" id="UP001364224"/>
    </source>
</evidence>
<evidence type="ECO:0000259" key="7">
    <source>
        <dbReference type="Pfam" id="PF08281"/>
    </source>
</evidence>
<dbReference type="PANTHER" id="PTHR43133">
    <property type="entry name" value="RNA POLYMERASE ECF-TYPE SIGMA FACTO"/>
    <property type="match status" value="1"/>
</dbReference>
<dbReference type="PANTHER" id="PTHR43133:SF58">
    <property type="entry name" value="ECF RNA POLYMERASE SIGMA FACTOR SIGD"/>
    <property type="match status" value="1"/>
</dbReference>
<dbReference type="EMBL" id="JAZHRV010000001">
    <property type="protein sequence ID" value="MEH2555170.1"/>
    <property type="molecule type" value="Genomic_DNA"/>
</dbReference>
<dbReference type="InterPro" id="IPR014284">
    <property type="entry name" value="RNA_pol_sigma-70_dom"/>
</dbReference>
<feature type="domain" description="RNA polymerase sigma factor 70 region 4 type 2" evidence="7">
    <location>
        <begin position="125"/>
        <end position="175"/>
    </location>
</feature>
<evidence type="ECO:0000256" key="3">
    <source>
        <dbReference type="ARBA" id="ARBA00023082"/>
    </source>
</evidence>
<sequence>MTTLEIELKALMLASLDGNAASYRSLLDQLSRRLRAYYKTKFAALGRGTSEAEDLVQEAVLAIHIKRHTYDPGEPLTPWVHAIARYKLIDFLRRNRASLADVPIDEADEVMADDDHTGAESTYDIRRLMERLPEGMQCSIQAVKLDGLSVAEAARRCGLSESGVKVNVHRGLKALSALIARETRT</sequence>
<evidence type="ECO:0000256" key="2">
    <source>
        <dbReference type="ARBA" id="ARBA00023015"/>
    </source>
</evidence>
<keyword evidence="4" id="KW-0238">DNA-binding</keyword>
<dbReference type="NCBIfam" id="TIGR02937">
    <property type="entry name" value="sigma70-ECF"/>
    <property type="match status" value="1"/>
</dbReference>
<evidence type="ECO:0000256" key="4">
    <source>
        <dbReference type="ARBA" id="ARBA00023125"/>
    </source>
</evidence>
<evidence type="ECO:0000313" key="8">
    <source>
        <dbReference type="EMBL" id="MEH2555170.1"/>
    </source>
</evidence>
<dbReference type="Gene3D" id="1.10.10.10">
    <property type="entry name" value="Winged helix-like DNA-binding domain superfamily/Winged helix DNA-binding domain"/>
    <property type="match status" value="1"/>
</dbReference>
<gene>
    <name evidence="8" type="ORF">V1286_002699</name>
</gene>
<dbReference type="InterPro" id="IPR039425">
    <property type="entry name" value="RNA_pol_sigma-70-like"/>
</dbReference>
<evidence type="ECO:0000259" key="6">
    <source>
        <dbReference type="Pfam" id="PF04542"/>
    </source>
</evidence>
<comment type="similarity">
    <text evidence="1">Belongs to the sigma-70 factor family. ECF subfamily.</text>
</comment>
<reference evidence="8 9" key="1">
    <citation type="submission" date="2024-02" db="EMBL/GenBank/DDBJ databases">
        <title>Adaptive strategies in a cosmopolitan and abundant soil bacterium.</title>
        <authorList>
            <person name="Carini P."/>
        </authorList>
    </citation>
    <scope>NUCLEOTIDE SEQUENCE [LARGE SCALE GENOMIC DNA]</scope>
    <source>
        <strain evidence="8 9">AZCC 1608</strain>
    </source>
</reference>
<dbReference type="InterPro" id="IPR007627">
    <property type="entry name" value="RNA_pol_sigma70_r2"/>
</dbReference>
<evidence type="ECO:0000256" key="5">
    <source>
        <dbReference type="ARBA" id="ARBA00023163"/>
    </source>
</evidence>
<keyword evidence="5" id="KW-0804">Transcription</keyword>
<evidence type="ECO:0000256" key="1">
    <source>
        <dbReference type="ARBA" id="ARBA00010641"/>
    </source>
</evidence>
<dbReference type="InterPro" id="IPR036388">
    <property type="entry name" value="WH-like_DNA-bd_sf"/>
</dbReference>
<name>A0ABU8B9L0_9BRAD</name>
<dbReference type="SUPFAM" id="SSF88946">
    <property type="entry name" value="Sigma2 domain of RNA polymerase sigma factors"/>
    <property type="match status" value="1"/>
</dbReference>
<proteinExistence type="inferred from homology"/>
<accession>A0ABU8B9L0</accession>
<dbReference type="Pfam" id="PF08281">
    <property type="entry name" value="Sigma70_r4_2"/>
    <property type="match status" value="1"/>
</dbReference>
<dbReference type="SUPFAM" id="SSF88659">
    <property type="entry name" value="Sigma3 and sigma4 domains of RNA polymerase sigma factors"/>
    <property type="match status" value="1"/>
</dbReference>
<keyword evidence="2" id="KW-0805">Transcription regulation</keyword>
<dbReference type="NCBIfam" id="NF009191">
    <property type="entry name" value="PRK12539.1"/>
    <property type="match status" value="1"/>
</dbReference>
<dbReference type="Proteomes" id="UP001364224">
    <property type="component" value="Unassembled WGS sequence"/>
</dbReference>
<dbReference type="Gene3D" id="1.10.1740.10">
    <property type="match status" value="1"/>
</dbReference>
<comment type="caution">
    <text evidence="8">The sequence shown here is derived from an EMBL/GenBank/DDBJ whole genome shotgun (WGS) entry which is preliminary data.</text>
</comment>
<feature type="domain" description="RNA polymerase sigma-70 region 2" evidence="6">
    <location>
        <begin position="28"/>
        <end position="96"/>
    </location>
</feature>
<dbReference type="InterPro" id="IPR013325">
    <property type="entry name" value="RNA_pol_sigma_r2"/>
</dbReference>
<dbReference type="InterPro" id="IPR013324">
    <property type="entry name" value="RNA_pol_sigma_r3/r4-like"/>
</dbReference>
<dbReference type="Pfam" id="PF04542">
    <property type="entry name" value="Sigma70_r2"/>
    <property type="match status" value="1"/>
</dbReference>
<dbReference type="RefSeq" id="WP_334480169.1">
    <property type="nucleotide sequence ID" value="NZ_JAZHRV010000001.1"/>
</dbReference>
<protein>
    <submittedName>
        <fullName evidence="8">RNA polymerase sigma-70 factor (ECF subfamily)</fullName>
    </submittedName>
</protein>
<dbReference type="InterPro" id="IPR013249">
    <property type="entry name" value="RNA_pol_sigma70_r4_t2"/>
</dbReference>